<keyword evidence="1" id="KW-0067">ATP-binding</keyword>
<name>A0ACC6QTR2_9ACTN</name>
<comment type="caution">
    <text evidence="1">The sequence shown here is derived from an EMBL/GenBank/DDBJ whole genome shotgun (WGS) entry which is preliminary data.</text>
</comment>
<dbReference type="EMBL" id="JBBKAI010000002">
    <property type="protein sequence ID" value="MEJ8661872.1"/>
    <property type="molecule type" value="Genomic_DNA"/>
</dbReference>
<reference evidence="1" key="1">
    <citation type="submission" date="2024-03" db="EMBL/GenBank/DDBJ databases">
        <title>Novel Streptomyces species of biotechnological and ecological value are a feature of Machair soil.</title>
        <authorList>
            <person name="Prole J.R."/>
            <person name="Goodfellow M."/>
            <person name="Allenby N."/>
            <person name="Ward A.C."/>
        </authorList>
    </citation>
    <scope>NUCLEOTIDE SEQUENCE</scope>
    <source>
        <strain evidence="1">MS1.AVA.4</strain>
    </source>
</reference>
<keyword evidence="1" id="KW-0547">Nucleotide-binding</keyword>
<evidence type="ECO:0000313" key="1">
    <source>
        <dbReference type="EMBL" id="MEJ8661872.1"/>
    </source>
</evidence>
<evidence type="ECO:0000313" key="2">
    <source>
        <dbReference type="Proteomes" id="UP001375539"/>
    </source>
</evidence>
<accession>A0ACC6QTR2</accession>
<keyword evidence="2" id="KW-1185">Reference proteome</keyword>
<proteinExistence type="predicted"/>
<sequence>MQGRAEERRHVERMLANSRRGASSSLLLHGEAGIGKTTLLEHAAAHADGMRVLRVEGIESEMELAFGGLHQLLLPVLDLLDRLPGPQAGVLRASPHPNGTCGRSIASTSTAIRPVCSAAAGSGSLQARPHHVTTP</sequence>
<organism evidence="1 2">
    <name type="scientific">Streptomyces pratisoli</name>
    <dbReference type="NCBI Taxonomy" id="3139917"/>
    <lineage>
        <taxon>Bacteria</taxon>
        <taxon>Bacillati</taxon>
        <taxon>Actinomycetota</taxon>
        <taxon>Actinomycetes</taxon>
        <taxon>Kitasatosporales</taxon>
        <taxon>Streptomycetaceae</taxon>
        <taxon>Streptomyces</taxon>
    </lineage>
</organism>
<dbReference type="Proteomes" id="UP001375539">
    <property type="component" value="Unassembled WGS sequence"/>
</dbReference>
<gene>
    <name evidence="1" type="ORF">WKI58_36125</name>
</gene>
<protein>
    <submittedName>
        <fullName evidence="1">ATP-binding protein</fullName>
    </submittedName>
</protein>